<comment type="caution">
    <text evidence="1">The sequence shown here is derived from an EMBL/GenBank/DDBJ whole genome shotgun (WGS) entry which is preliminary data.</text>
</comment>
<reference evidence="1 2" key="1">
    <citation type="journal article" date="2021" name="Hortic Res">
        <title>Chromosome-scale assembly of the Dendrobium chrysotoxum genome enhances the understanding of orchid evolution.</title>
        <authorList>
            <person name="Zhang Y."/>
            <person name="Zhang G.Q."/>
            <person name="Zhang D."/>
            <person name="Liu X.D."/>
            <person name="Xu X.Y."/>
            <person name="Sun W.H."/>
            <person name="Yu X."/>
            <person name="Zhu X."/>
            <person name="Wang Z.W."/>
            <person name="Zhao X."/>
            <person name="Zhong W.Y."/>
            <person name="Chen H."/>
            <person name="Yin W.L."/>
            <person name="Huang T."/>
            <person name="Niu S.C."/>
            <person name="Liu Z.J."/>
        </authorList>
    </citation>
    <scope>NUCLEOTIDE SEQUENCE [LARGE SCALE GENOMIC DNA]</scope>
    <source>
        <strain evidence="1">Lindl</strain>
    </source>
</reference>
<dbReference type="AlphaFoldDB" id="A0AAV7G9Q6"/>
<dbReference type="Proteomes" id="UP000775213">
    <property type="component" value="Unassembled WGS sequence"/>
</dbReference>
<keyword evidence="2" id="KW-1185">Reference proteome</keyword>
<organism evidence="1 2">
    <name type="scientific">Dendrobium chrysotoxum</name>
    <name type="common">Orchid</name>
    <dbReference type="NCBI Taxonomy" id="161865"/>
    <lineage>
        <taxon>Eukaryota</taxon>
        <taxon>Viridiplantae</taxon>
        <taxon>Streptophyta</taxon>
        <taxon>Embryophyta</taxon>
        <taxon>Tracheophyta</taxon>
        <taxon>Spermatophyta</taxon>
        <taxon>Magnoliopsida</taxon>
        <taxon>Liliopsida</taxon>
        <taxon>Asparagales</taxon>
        <taxon>Orchidaceae</taxon>
        <taxon>Epidendroideae</taxon>
        <taxon>Malaxideae</taxon>
        <taxon>Dendrobiinae</taxon>
        <taxon>Dendrobium</taxon>
    </lineage>
</organism>
<evidence type="ECO:0000313" key="1">
    <source>
        <dbReference type="EMBL" id="KAH0458519.1"/>
    </source>
</evidence>
<accession>A0AAV7G9Q6</accession>
<protein>
    <submittedName>
        <fullName evidence="1">Uncharacterized protein</fullName>
    </submittedName>
</protein>
<evidence type="ECO:0000313" key="2">
    <source>
        <dbReference type="Proteomes" id="UP000775213"/>
    </source>
</evidence>
<proteinExistence type="predicted"/>
<sequence length="107" mass="11928">MTRDRKFETRRWRESDTGSELVAGSELKTSNRAARCARTAELGCGVCLMGDCGTQTRARLTSWLELIYSRPQTLARLASRLELIYSETSSPFELDSSSSSNLSQLSD</sequence>
<name>A0AAV7G9Q6_DENCH</name>
<dbReference type="EMBL" id="JAGFBR010000012">
    <property type="protein sequence ID" value="KAH0458519.1"/>
    <property type="molecule type" value="Genomic_DNA"/>
</dbReference>
<gene>
    <name evidence="1" type="ORF">IEQ34_013834</name>
</gene>